<comment type="similarity">
    <text evidence="1">Belongs to the short-chain dehydrogenases/reductases (SDR) family.</text>
</comment>
<protein>
    <submittedName>
        <fullName evidence="3">NAD(P)-binding protein</fullName>
    </submittedName>
</protein>
<evidence type="ECO:0000313" key="4">
    <source>
        <dbReference type="Proteomes" id="UP001465668"/>
    </source>
</evidence>
<dbReference type="InterPro" id="IPR036291">
    <property type="entry name" value="NAD(P)-bd_dom_sf"/>
</dbReference>
<dbReference type="Pfam" id="PF00106">
    <property type="entry name" value="adh_short"/>
    <property type="match status" value="1"/>
</dbReference>
<evidence type="ECO:0000256" key="2">
    <source>
        <dbReference type="ARBA" id="ARBA00023002"/>
    </source>
</evidence>
<keyword evidence="2" id="KW-0560">Oxidoreductase</keyword>
<reference evidence="3 4" key="1">
    <citation type="submission" date="2024-02" db="EMBL/GenBank/DDBJ databases">
        <title>First draft genome assembly of two strains of Seiridium cardinale.</title>
        <authorList>
            <person name="Emiliani G."/>
            <person name="Scali E."/>
        </authorList>
    </citation>
    <scope>NUCLEOTIDE SEQUENCE [LARGE SCALE GENOMIC DNA]</scope>
    <source>
        <strain evidence="3 4">BM-138-000479</strain>
    </source>
</reference>
<sequence>MALVKISKDDFAKLKDKIVVISGGTTGIGAAVISQLAGIGAKVVFGDINEPKSDLPDQVTFVKTDVSQYESVLNLFRTAWSIHGRIDHAISNAGVPDTYPLFANNNDDAAIEEAPPSLVLDVNLKGSIFLMRVAVHFLRKSLAAHGEAQRDASVLLVSSVTGFGNFSGLYQYSATKHGVLGLFRSSHGFLQDTEGIRVNVVLPNMTKTQMVQGIINLYESLGIPCNEPTDVADAFLYALCSAASGEGLYVSGAKTYEIEKAFRSIGANWLGKELYDEFLAGQKALSSIVTSHKDGKADNHNKEGLKD</sequence>
<dbReference type="SUPFAM" id="SSF51735">
    <property type="entry name" value="NAD(P)-binding Rossmann-fold domains"/>
    <property type="match status" value="1"/>
</dbReference>
<name>A0ABR2X7V9_9PEZI</name>
<dbReference type="PANTHER" id="PTHR43180">
    <property type="entry name" value="3-OXOACYL-(ACYL-CARRIER-PROTEIN) REDUCTASE (AFU_ORTHOLOGUE AFUA_6G11210)"/>
    <property type="match status" value="1"/>
</dbReference>
<organism evidence="3 4">
    <name type="scientific">Seiridium cardinale</name>
    <dbReference type="NCBI Taxonomy" id="138064"/>
    <lineage>
        <taxon>Eukaryota</taxon>
        <taxon>Fungi</taxon>
        <taxon>Dikarya</taxon>
        <taxon>Ascomycota</taxon>
        <taxon>Pezizomycotina</taxon>
        <taxon>Sordariomycetes</taxon>
        <taxon>Xylariomycetidae</taxon>
        <taxon>Amphisphaeriales</taxon>
        <taxon>Sporocadaceae</taxon>
        <taxon>Seiridium</taxon>
    </lineage>
</organism>
<gene>
    <name evidence="3" type="ORF">SCAR479_13428</name>
</gene>
<dbReference type="InterPro" id="IPR002347">
    <property type="entry name" value="SDR_fam"/>
</dbReference>
<dbReference type="EMBL" id="JARVKM010000107">
    <property type="protein sequence ID" value="KAK9769883.1"/>
    <property type="molecule type" value="Genomic_DNA"/>
</dbReference>
<accession>A0ABR2X7V9</accession>
<dbReference type="Gene3D" id="3.40.50.720">
    <property type="entry name" value="NAD(P)-binding Rossmann-like Domain"/>
    <property type="match status" value="1"/>
</dbReference>
<dbReference type="PRINTS" id="PR00081">
    <property type="entry name" value="GDHRDH"/>
</dbReference>
<comment type="caution">
    <text evidence="3">The sequence shown here is derived from an EMBL/GenBank/DDBJ whole genome shotgun (WGS) entry which is preliminary data.</text>
</comment>
<dbReference type="Proteomes" id="UP001465668">
    <property type="component" value="Unassembled WGS sequence"/>
</dbReference>
<proteinExistence type="inferred from homology"/>
<dbReference type="PANTHER" id="PTHR43180:SF86">
    <property type="entry name" value="DEHYDROGENASE, PUTATIVE (AFU_ORTHOLOGUE AFUA_3G00290)-RELATED"/>
    <property type="match status" value="1"/>
</dbReference>
<evidence type="ECO:0000256" key="1">
    <source>
        <dbReference type="ARBA" id="ARBA00006484"/>
    </source>
</evidence>
<evidence type="ECO:0000313" key="3">
    <source>
        <dbReference type="EMBL" id="KAK9769883.1"/>
    </source>
</evidence>
<keyword evidence="4" id="KW-1185">Reference proteome</keyword>